<dbReference type="EMBL" id="QPJC01000002">
    <property type="protein sequence ID" value="RCW46096.1"/>
    <property type="molecule type" value="Genomic_DNA"/>
</dbReference>
<gene>
    <name evidence="2" type="ORF">DFQ14_102398</name>
</gene>
<protein>
    <submittedName>
        <fullName evidence="2">Uncharacterized protein</fullName>
    </submittedName>
</protein>
<evidence type="ECO:0000256" key="1">
    <source>
        <dbReference type="SAM" id="SignalP"/>
    </source>
</evidence>
<dbReference type="AlphaFoldDB" id="A0A368VVH6"/>
<keyword evidence="3" id="KW-1185">Reference proteome</keyword>
<feature type="signal peptide" evidence="1">
    <location>
        <begin position="1"/>
        <end position="21"/>
    </location>
</feature>
<name>A0A368VVH6_9ACTN</name>
<comment type="caution">
    <text evidence="2">The sequence shown here is derived from an EMBL/GenBank/DDBJ whole genome shotgun (WGS) entry which is preliminary data.</text>
</comment>
<evidence type="ECO:0000313" key="3">
    <source>
        <dbReference type="Proteomes" id="UP000253495"/>
    </source>
</evidence>
<dbReference type="Proteomes" id="UP000253495">
    <property type="component" value="Unassembled WGS sequence"/>
</dbReference>
<accession>A0A368VVH6</accession>
<evidence type="ECO:0000313" key="2">
    <source>
        <dbReference type="EMBL" id="RCW46096.1"/>
    </source>
</evidence>
<sequence>MILIGALAVPLAAACSSGDTAGPQRGVTVGDIQHKEYFYQGEHLGRTVTVSAAVAEVRGPHAFELSGGDAGDDTLLVMPPVTGHPVEVVPGQRVRVTGTVGQLHSSMPSQKVPYVQRGLYSKHTTEAYLYDAAVEPLSPPQRGHGDR</sequence>
<feature type="chain" id="PRO_5039517462" evidence="1">
    <location>
        <begin position="22"/>
        <end position="147"/>
    </location>
</feature>
<proteinExistence type="predicted"/>
<reference evidence="2 3" key="1">
    <citation type="submission" date="2018-07" db="EMBL/GenBank/DDBJ databases">
        <title>Genomic Encyclopedia of Type Strains, Phase III (KMG-III): the genomes of soil and plant-associated and newly described type strains.</title>
        <authorList>
            <person name="Whitman W."/>
        </authorList>
    </citation>
    <scope>NUCLEOTIDE SEQUENCE [LARGE SCALE GENOMIC DNA]</scope>
    <source>
        <strain evidence="2 3">CECT 8575</strain>
    </source>
</reference>
<organism evidence="2 3">
    <name type="scientific">Halopolyspora algeriensis</name>
    <dbReference type="NCBI Taxonomy" id="1500506"/>
    <lineage>
        <taxon>Bacteria</taxon>
        <taxon>Bacillati</taxon>
        <taxon>Actinomycetota</taxon>
        <taxon>Actinomycetes</taxon>
        <taxon>Actinomycetes incertae sedis</taxon>
        <taxon>Halopolyspora</taxon>
    </lineage>
</organism>
<keyword evidence="1" id="KW-0732">Signal</keyword>